<sequence length="676" mass="72591">MNDDDMDAVFRQEAAELIESLERGLLDLSLRPEDAGLINAVFRDLHTIKGSGAMFGFTDLAAFVHAFETAFDRVRSGRAAATPELIRIALRARDEIGALLEGAADPDGRRAAILADLELAVAGRAETAPTIPLADSQDDHPPTPVAEGPQARRLRFHLNGDALALGARPELILDELRELGAEGIRADLSRVPPLDALDPEACLLGWAMTFPQGVTRQQIDEVFLFHDAEVALDAAAPALPETERPCPLAPVVDEAVAAQAVLPPVPVREPDAPPSQAAPAQSETAGPTMRVAAERLDRLMERVGELVIAEARLSQLADTSRDPALLAAAEEIKRLASSLRDTTMQLRMVPLRSLVARFRRLMHGLSEKVGKPIDFRVKGEETELDKTVIEQLADPLVHILRNAVDHGLEAPDQRRAAGKPDEGRIELSAEYSGAEVLIRVRDDGRGLDADRIRAKGVAAGLIPADATLSEAAIFALVLEPGFSTAEQVTELSGRGVGMDVVRKTIETLRGTIEIRSKRGEGTSVILRLPLTLAIIEGLLVEVAGERFTIPLAAVQEIVELPPEKTEGAGGPEFLDIRSRLVPFLRLRQLFDSPGTAPDHQTVVVTRAGDSRTGIVVDRIIGTNQIVIKQMSRLHSGVRAISGATILGDGSVALILDVSHLAGVSRTHDDRPREAAA</sequence>
<dbReference type="Pfam" id="PF01627">
    <property type="entry name" value="Hpt"/>
    <property type="match status" value="1"/>
</dbReference>
<name>A0ABW2URK9_9RHOB</name>
<evidence type="ECO:0000256" key="12">
    <source>
        <dbReference type="PROSITE-ProRule" id="PRU00110"/>
    </source>
</evidence>
<comment type="catalytic activity">
    <reaction evidence="1">
        <text>ATP + protein L-histidine = ADP + protein N-phospho-L-histidine.</text>
        <dbReference type="EC" id="2.7.13.3"/>
    </reaction>
</comment>
<dbReference type="SMART" id="SM01231">
    <property type="entry name" value="H-kinase_dim"/>
    <property type="match status" value="1"/>
</dbReference>
<evidence type="ECO:0000256" key="11">
    <source>
        <dbReference type="ARBA" id="ARBA00035100"/>
    </source>
</evidence>
<feature type="domain" description="CheW-like" evidence="15">
    <location>
        <begin position="534"/>
        <end position="666"/>
    </location>
</feature>
<dbReference type="PANTHER" id="PTHR43395:SF10">
    <property type="entry name" value="CHEMOTAXIS PROTEIN CHEA"/>
    <property type="match status" value="1"/>
</dbReference>
<feature type="domain" description="Histidine kinase" evidence="14">
    <location>
        <begin position="330"/>
        <end position="532"/>
    </location>
</feature>
<feature type="domain" description="HPt" evidence="16">
    <location>
        <begin position="1"/>
        <end position="103"/>
    </location>
</feature>
<evidence type="ECO:0000259" key="15">
    <source>
        <dbReference type="PROSITE" id="PS50851"/>
    </source>
</evidence>
<dbReference type="Proteomes" id="UP001596516">
    <property type="component" value="Unassembled WGS sequence"/>
</dbReference>
<dbReference type="EC" id="2.7.13.3" evidence="2"/>
<feature type="region of interest" description="Disordered" evidence="13">
    <location>
        <begin position="267"/>
        <end position="287"/>
    </location>
</feature>
<keyword evidence="8" id="KW-0418">Kinase</keyword>
<dbReference type="Gene3D" id="1.20.120.160">
    <property type="entry name" value="HPT domain"/>
    <property type="match status" value="1"/>
</dbReference>
<dbReference type="PANTHER" id="PTHR43395">
    <property type="entry name" value="SENSOR HISTIDINE KINASE CHEA"/>
    <property type="match status" value="1"/>
</dbReference>
<dbReference type="SMART" id="SM00073">
    <property type="entry name" value="HPT"/>
    <property type="match status" value="1"/>
</dbReference>
<evidence type="ECO:0000256" key="2">
    <source>
        <dbReference type="ARBA" id="ARBA00012438"/>
    </source>
</evidence>
<dbReference type="InterPro" id="IPR036097">
    <property type="entry name" value="HisK_dim/P_sf"/>
</dbReference>
<dbReference type="Pfam" id="PF02895">
    <property type="entry name" value="H-kinase_dim"/>
    <property type="match status" value="1"/>
</dbReference>
<dbReference type="SUPFAM" id="SSF47226">
    <property type="entry name" value="Histidine-containing phosphotransfer domain, HPT domain"/>
    <property type="match status" value="1"/>
</dbReference>
<keyword evidence="6 17" id="KW-0808">Transferase</keyword>
<organism evidence="17 18">
    <name type="scientific">Plastorhodobacter daqingensis</name>
    <dbReference type="NCBI Taxonomy" id="1387281"/>
    <lineage>
        <taxon>Bacteria</taxon>
        <taxon>Pseudomonadati</taxon>
        <taxon>Pseudomonadota</taxon>
        <taxon>Alphaproteobacteria</taxon>
        <taxon>Rhodobacterales</taxon>
        <taxon>Paracoccaceae</taxon>
        <taxon>Plastorhodobacter</taxon>
    </lineage>
</organism>
<dbReference type="PROSITE" id="PS50894">
    <property type="entry name" value="HPT"/>
    <property type="match status" value="1"/>
</dbReference>
<dbReference type="InterPro" id="IPR036061">
    <property type="entry name" value="CheW-like_dom_sf"/>
</dbReference>
<evidence type="ECO:0000256" key="5">
    <source>
        <dbReference type="ARBA" id="ARBA00022553"/>
    </source>
</evidence>
<keyword evidence="4" id="KW-0145">Chemotaxis</keyword>
<dbReference type="Pfam" id="PF01584">
    <property type="entry name" value="CheW"/>
    <property type="match status" value="1"/>
</dbReference>
<dbReference type="InterPro" id="IPR004358">
    <property type="entry name" value="Sig_transdc_His_kin-like_C"/>
</dbReference>
<dbReference type="InterPro" id="IPR003594">
    <property type="entry name" value="HATPase_dom"/>
</dbReference>
<dbReference type="Gene3D" id="2.30.30.40">
    <property type="entry name" value="SH3 Domains"/>
    <property type="match status" value="1"/>
</dbReference>
<accession>A0ABW2URK9</accession>
<dbReference type="SMART" id="SM00260">
    <property type="entry name" value="CheW"/>
    <property type="match status" value="1"/>
</dbReference>
<dbReference type="PROSITE" id="PS50109">
    <property type="entry name" value="HIS_KIN"/>
    <property type="match status" value="1"/>
</dbReference>
<gene>
    <name evidence="17" type="ORF">ACFQXB_15625</name>
</gene>
<dbReference type="CDD" id="cd00088">
    <property type="entry name" value="HPT"/>
    <property type="match status" value="1"/>
</dbReference>
<dbReference type="InterPro" id="IPR005467">
    <property type="entry name" value="His_kinase_dom"/>
</dbReference>
<dbReference type="PRINTS" id="PR00344">
    <property type="entry name" value="BCTRLSENSOR"/>
</dbReference>
<keyword evidence="7" id="KW-0547">Nucleotide-binding</keyword>
<evidence type="ECO:0000256" key="1">
    <source>
        <dbReference type="ARBA" id="ARBA00000085"/>
    </source>
</evidence>
<evidence type="ECO:0000256" key="10">
    <source>
        <dbReference type="ARBA" id="ARBA00023012"/>
    </source>
</evidence>
<evidence type="ECO:0000256" key="3">
    <source>
        <dbReference type="ARBA" id="ARBA00021495"/>
    </source>
</evidence>
<dbReference type="EMBL" id="JBHTFQ010000009">
    <property type="protein sequence ID" value="MFC7705618.1"/>
    <property type="molecule type" value="Genomic_DNA"/>
</dbReference>
<dbReference type="InterPro" id="IPR036890">
    <property type="entry name" value="HATPase_C_sf"/>
</dbReference>
<feature type="modified residue" description="Phosphohistidine" evidence="12">
    <location>
        <position position="46"/>
    </location>
</feature>
<dbReference type="PROSITE" id="PS50851">
    <property type="entry name" value="CHEW"/>
    <property type="match status" value="1"/>
</dbReference>
<dbReference type="InterPro" id="IPR002545">
    <property type="entry name" value="CheW-lke_dom"/>
</dbReference>
<comment type="caution">
    <text evidence="17">The sequence shown here is derived from an EMBL/GenBank/DDBJ whole genome shotgun (WGS) entry which is preliminary data.</text>
</comment>
<dbReference type="InterPro" id="IPR037006">
    <property type="entry name" value="CheA-like_homodim_sf"/>
</dbReference>
<dbReference type="CDD" id="cd00731">
    <property type="entry name" value="CheA_reg"/>
    <property type="match status" value="1"/>
</dbReference>
<evidence type="ECO:0000256" key="13">
    <source>
        <dbReference type="SAM" id="MobiDB-lite"/>
    </source>
</evidence>
<dbReference type="InterPro" id="IPR036641">
    <property type="entry name" value="HPT_dom_sf"/>
</dbReference>
<evidence type="ECO:0000313" key="17">
    <source>
        <dbReference type="EMBL" id="MFC7705618.1"/>
    </source>
</evidence>
<keyword evidence="10" id="KW-0902">Two-component regulatory system</keyword>
<evidence type="ECO:0000256" key="7">
    <source>
        <dbReference type="ARBA" id="ARBA00022741"/>
    </source>
</evidence>
<comment type="function">
    <text evidence="11">Involved in the transmission of sensory signals from the chemoreceptors to the flagellar motors. CheA is autophosphorylated; it can transfer its phosphate group to either CheB or CheY.</text>
</comment>
<proteinExistence type="predicted"/>
<protein>
    <recommendedName>
        <fullName evidence="3">Chemotaxis protein CheA</fullName>
        <ecNumber evidence="2">2.7.13.3</ecNumber>
    </recommendedName>
</protein>
<evidence type="ECO:0000259" key="16">
    <source>
        <dbReference type="PROSITE" id="PS50894"/>
    </source>
</evidence>
<dbReference type="SUPFAM" id="SSF55874">
    <property type="entry name" value="ATPase domain of HSP90 chaperone/DNA topoisomerase II/histidine kinase"/>
    <property type="match status" value="1"/>
</dbReference>
<dbReference type="RefSeq" id="WP_377405720.1">
    <property type="nucleotide sequence ID" value="NZ_JBHTFQ010000009.1"/>
</dbReference>
<dbReference type="CDD" id="cd16916">
    <property type="entry name" value="HATPase_CheA-like"/>
    <property type="match status" value="1"/>
</dbReference>
<evidence type="ECO:0000256" key="8">
    <source>
        <dbReference type="ARBA" id="ARBA00022777"/>
    </source>
</evidence>
<dbReference type="InterPro" id="IPR051315">
    <property type="entry name" value="Bact_Chemotaxis_CheA"/>
</dbReference>
<dbReference type="GO" id="GO:0004673">
    <property type="term" value="F:protein histidine kinase activity"/>
    <property type="evidence" value="ECO:0007669"/>
    <property type="project" value="UniProtKB-EC"/>
</dbReference>
<evidence type="ECO:0000259" key="14">
    <source>
        <dbReference type="PROSITE" id="PS50109"/>
    </source>
</evidence>
<dbReference type="Gene3D" id="1.10.287.560">
    <property type="entry name" value="Histidine kinase CheA-like, homodimeric domain"/>
    <property type="match status" value="1"/>
</dbReference>
<dbReference type="InterPro" id="IPR004105">
    <property type="entry name" value="CheA-like_dim"/>
</dbReference>
<keyword evidence="9" id="KW-0067">ATP-binding</keyword>
<evidence type="ECO:0000256" key="4">
    <source>
        <dbReference type="ARBA" id="ARBA00022500"/>
    </source>
</evidence>
<dbReference type="SUPFAM" id="SSF50341">
    <property type="entry name" value="CheW-like"/>
    <property type="match status" value="1"/>
</dbReference>
<dbReference type="Pfam" id="PF02518">
    <property type="entry name" value="HATPase_c"/>
    <property type="match status" value="1"/>
</dbReference>
<dbReference type="Gene3D" id="3.30.565.10">
    <property type="entry name" value="Histidine kinase-like ATPase, C-terminal domain"/>
    <property type="match status" value="1"/>
</dbReference>
<evidence type="ECO:0000313" key="18">
    <source>
        <dbReference type="Proteomes" id="UP001596516"/>
    </source>
</evidence>
<keyword evidence="18" id="KW-1185">Reference proteome</keyword>
<evidence type="ECO:0000256" key="9">
    <source>
        <dbReference type="ARBA" id="ARBA00022840"/>
    </source>
</evidence>
<dbReference type="SMART" id="SM00387">
    <property type="entry name" value="HATPase_c"/>
    <property type="match status" value="1"/>
</dbReference>
<dbReference type="InterPro" id="IPR008207">
    <property type="entry name" value="Sig_transdc_His_kin_Hpt_dom"/>
</dbReference>
<keyword evidence="5 12" id="KW-0597">Phosphoprotein</keyword>
<evidence type="ECO:0000256" key="6">
    <source>
        <dbReference type="ARBA" id="ARBA00022679"/>
    </source>
</evidence>
<reference evidence="18" key="1">
    <citation type="journal article" date="2019" name="Int. J. Syst. Evol. Microbiol.">
        <title>The Global Catalogue of Microorganisms (GCM) 10K type strain sequencing project: providing services to taxonomists for standard genome sequencing and annotation.</title>
        <authorList>
            <consortium name="The Broad Institute Genomics Platform"/>
            <consortium name="The Broad Institute Genome Sequencing Center for Infectious Disease"/>
            <person name="Wu L."/>
            <person name="Ma J."/>
        </authorList>
    </citation>
    <scope>NUCLEOTIDE SEQUENCE [LARGE SCALE GENOMIC DNA]</scope>
    <source>
        <strain evidence="18">CGMCC 1.12750</strain>
    </source>
</reference>
<dbReference type="SUPFAM" id="SSF47384">
    <property type="entry name" value="Homodimeric domain of signal transducing histidine kinase"/>
    <property type="match status" value="1"/>
</dbReference>